<keyword evidence="1" id="KW-0732">Signal</keyword>
<reference evidence="3" key="1">
    <citation type="submission" date="2020-02" db="EMBL/GenBank/DDBJ databases">
        <authorList>
            <person name="Meier V. D."/>
        </authorList>
    </citation>
    <scope>NUCLEOTIDE SEQUENCE</scope>
    <source>
        <strain evidence="3">AVDCRST_MAG85</strain>
    </source>
</reference>
<protein>
    <recommendedName>
        <fullName evidence="2">DUF305 domain-containing protein</fullName>
    </recommendedName>
</protein>
<feature type="signal peptide" evidence="1">
    <location>
        <begin position="1"/>
        <end position="19"/>
    </location>
</feature>
<dbReference type="Gene3D" id="1.20.1260.10">
    <property type="match status" value="1"/>
</dbReference>
<dbReference type="InterPro" id="IPR005183">
    <property type="entry name" value="DUF305_CopM-like"/>
</dbReference>
<organism evidence="3">
    <name type="scientific">uncultured Solirubrobacteraceae bacterium</name>
    <dbReference type="NCBI Taxonomy" id="1162706"/>
    <lineage>
        <taxon>Bacteria</taxon>
        <taxon>Bacillati</taxon>
        <taxon>Actinomycetota</taxon>
        <taxon>Thermoleophilia</taxon>
        <taxon>Solirubrobacterales</taxon>
        <taxon>Solirubrobacteraceae</taxon>
        <taxon>environmental samples</taxon>
    </lineage>
</organism>
<evidence type="ECO:0000259" key="2">
    <source>
        <dbReference type="Pfam" id="PF03713"/>
    </source>
</evidence>
<evidence type="ECO:0000313" key="3">
    <source>
        <dbReference type="EMBL" id="CAA9486606.1"/>
    </source>
</evidence>
<dbReference type="AlphaFoldDB" id="A0A6J4S0H9"/>
<name>A0A6J4S0H9_9ACTN</name>
<dbReference type="PANTHER" id="PTHR36933">
    <property type="entry name" value="SLL0788 PROTEIN"/>
    <property type="match status" value="1"/>
</dbReference>
<feature type="domain" description="DUF305" evidence="2">
    <location>
        <begin position="39"/>
        <end position="178"/>
    </location>
</feature>
<dbReference type="EMBL" id="CADCVT010000111">
    <property type="protein sequence ID" value="CAA9486606.1"/>
    <property type="molecule type" value="Genomic_DNA"/>
</dbReference>
<dbReference type="Pfam" id="PF03713">
    <property type="entry name" value="DUF305"/>
    <property type="match status" value="1"/>
</dbReference>
<dbReference type="PANTHER" id="PTHR36933:SF1">
    <property type="entry name" value="SLL0788 PROTEIN"/>
    <property type="match status" value="1"/>
</dbReference>
<accession>A0A6J4S0H9</accession>
<proteinExistence type="predicted"/>
<dbReference type="InterPro" id="IPR012347">
    <property type="entry name" value="Ferritin-like"/>
</dbReference>
<feature type="chain" id="PRO_5039150422" description="DUF305 domain-containing protein" evidence="1">
    <location>
        <begin position="20"/>
        <end position="192"/>
    </location>
</feature>
<gene>
    <name evidence="3" type="ORF">AVDCRST_MAG85-978</name>
</gene>
<sequence length="192" mass="19925">MRTTLLTAIAIAASLPAAGCGSDDDAGSTSTKASGNGTDRAFVAEMIPHHESAVEMAEIAAQRAESPFVKDLAADIARTQKQEIATLRSEDEALEAAGVEPGSLGVPAHLTGMHDDAGDLRGAKPFDEAFLAMMIPHHEGAVTMAKAQLEKGGDPELKALAEDIIRAQEREIAQMQEHLGDPGAEHGAGHSG</sequence>
<evidence type="ECO:0000256" key="1">
    <source>
        <dbReference type="SAM" id="SignalP"/>
    </source>
</evidence>